<feature type="compositionally biased region" description="Polar residues" evidence="13">
    <location>
        <begin position="567"/>
        <end position="577"/>
    </location>
</feature>
<dbReference type="GO" id="GO:0005940">
    <property type="term" value="C:septin ring"/>
    <property type="evidence" value="ECO:0007669"/>
    <property type="project" value="UniProtKB-ARBA"/>
</dbReference>
<dbReference type="SUPFAM" id="SSF56112">
    <property type="entry name" value="Protein kinase-like (PK-like)"/>
    <property type="match status" value="1"/>
</dbReference>
<evidence type="ECO:0000256" key="3">
    <source>
        <dbReference type="ARBA" id="ARBA00012513"/>
    </source>
</evidence>
<keyword evidence="6" id="KW-0808">Transferase</keyword>
<dbReference type="InterPro" id="IPR017441">
    <property type="entry name" value="Protein_kinase_ATP_BS"/>
</dbReference>
<feature type="compositionally biased region" description="Low complexity" evidence="13">
    <location>
        <begin position="37"/>
        <end position="46"/>
    </location>
</feature>
<feature type="region of interest" description="Disordered" evidence="13">
    <location>
        <begin position="1003"/>
        <end position="1050"/>
    </location>
</feature>
<evidence type="ECO:0000256" key="11">
    <source>
        <dbReference type="ARBA" id="ARBA00048679"/>
    </source>
</evidence>
<dbReference type="EMBL" id="LT598490">
    <property type="protein sequence ID" value="SCW02489.1"/>
    <property type="molecule type" value="Genomic_DNA"/>
</dbReference>
<feature type="compositionally biased region" description="Polar residues" evidence="13">
    <location>
        <begin position="805"/>
        <end position="828"/>
    </location>
</feature>
<keyword evidence="16" id="KW-1185">Reference proteome</keyword>
<dbReference type="OrthoDB" id="504170at2759"/>
<evidence type="ECO:0000256" key="2">
    <source>
        <dbReference type="ARBA" id="ARBA00010791"/>
    </source>
</evidence>
<feature type="region of interest" description="Disordered" evidence="13">
    <location>
        <begin position="1063"/>
        <end position="1094"/>
    </location>
</feature>
<evidence type="ECO:0000256" key="5">
    <source>
        <dbReference type="ARBA" id="ARBA00022553"/>
    </source>
</evidence>
<comment type="subcellular location">
    <subcellularLocation>
        <location evidence="1">Bud neck</location>
    </subcellularLocation>
</comment>
<evidence type="ECO:0000256" key="4">
    <source>
        <dbReference type="ARBA" id="ARBA00022527"/>
    </source>
</evidence>
<feature type="region of interest" description="Disordered" evidence="13">
    <location>
        <begin position="449"/>
        <end position="504"/>
    </location>
</feature>
<keyword evidence="7 12" id="KW-0547">Nucleotide-binding</keyword>
<dbReference type="Pfam" id="PF00069">
    <property type="entry name" value="Pkinase"/>
    <property type="match status" value="1"/>
</dbReference>
<feature type="compositionally biased region" description="Basic and acidic residues" evidence="13">
    <location>
        <begin position="620"/>
        <end position="630"/>
    </location>
</feature>
<evidence type="ECO:0000256" key="9">
    <source>
        <dbReference type="ARBA" id="ARBA00022840"/>
    </source>
</evidence>
<dbReference type="OMA" id="HLPFNDD"/>
<feature type="region of interest" description="Disordered" evidence="13">
    <location>
        <begin position="774"/>
        <end position="833"/>
    </location>
</feature>
<evidence type="ECO:0000256" key="12">
    <source>
        <dbReference type="PROSITE-ProRule" id="PRU10141"/>
    </source>
</evidence>
<dbReference type="SMART" id="SM00220">
    <property type="entry name" value="S_TKc"/>
    <property type="match status" value="1"/>
</dbReference>
<feature type="domain" description="Protein kinase" evidence="14">
    <location>
        <begin position="59"/>
        <end position="314"/>
    </location>
</feature>
<dbReference type="STRING" id="4955.A0A1G4MF45"/>
<comment type="catalytic activity">
    <reaction evidence="11">
        <text>L-seryl-[protein] + ATP = O-phospho-L-seryl-[protein] + ADP + H(+)</text>
        <dbReference type="Rhea" id="RHEA:17989"/>
        <dbReference type="Rhea" id="RHEA-COMP:9863"/>
        <dbReference type="Rhea" id="RHEA-COMP:11604"/>
        <dbReference type="ChEBI" id="CHEBI:15378"/>
        <dbReference type="ChEBI" id="CHEBI:29999"/>
        <dbReference type="ChEBI" id="CHEBI:30616"/>
        <dbReference type="ChEBI" id="CHEBI:83421"/>
        <dbReference type="ChEBI" id="CHEBI:456216"/>
        <dbReference type="EC" id="2.7.11.1"/>
    </reaction>
</comment>
<proteinExistence type="inferred from homology"/>
<name>A0A1G4MF45_LACFM</name>
<evidence type="ECO:0000313" key="15">
    <source>
        <dbReference type="EMBL" id="SCW02489.1"/>
    </source>
</evidence>
<keyword evidence="8" id="KW-0418">Kinase</keyword>
<evidence type="ECO:0000256" key="10">
    <source>
        <dbReference type="ARBA" id="ARBA00047899"/>
    </source>
</evidence>
<feature type="compositionally biased region" description="Basic and acidic residues" evidence="13">
    <location>
        <begin position="1036"/>
        <end position="1049"/>
    </location>
</feature>
<dbReference type="InterPro" id="IPR011009">
    <property type="entry name" value="Kinase-like_dom_sf"/>
</dbReference>
<keyword evidence="4" id="KW-0723">Serine/threonine-protein kinase</keyword>
<evidence type="ECO:0000256" key="7">
    <source>
        <dbReference type="ARBA" id="ARBA00022741"/>
    </source>
</evidence>
<dbReference type="GO" id="GO:0044879">
    <property type="term" value="P:mitotic morphogenesis checkpoint signaling"/>
    <property type="evidence" value="ECO:0007669"/>
    <property type="project" value="UniProtKB-ARBA"/>
</dbReference>
<feature type="region of interest" description="Disordered" evidence="13">
    <location>
        <begin position="34"/>
        <end position="61"/>
    </location>
</feature>
<dbReference type="InterPro" id="IPR008271">
    <property type="entry name" value="Ser/Thr_kinase_AS"/>
</dbReference>
<dbReference type="GO" id="GO:0005524">
    <property type="term" value="F:ATP binding"/>
    <property type="evidence" value="ECO:0007669"/>
    <property type="project" value="UniProtKB-UniRule"/>
</dbReference>
<gene>
    <name evidence="15" type="ORF">LAFE_0F07558G</name>
</gene>
<dbReference type="Proteomes" id="UP000190831">
    <property type="component" value="Chromosome F"/>
</dbReference>
<evidence type="ECO:0000259" key="14">
    <source>
        <dbReference type="PROSITE" id="PS50011"/>
    </source>
</evidence>
<feature type="compositionally biased region" description="Low complexity" evidence="13">
    <location>
        <begin position="456"/>
        <end position="470"/>
    </location>
</feature>
<feature type="region of interest" description="Disordered" evidence="13">
    <location>
        <begin position="1"/>
        <end position="20"/>
    </location>
</feature>
<feature type="region of interest" description="Disordered" evidence="13">
    <location>
        <begin position="554"/>
        <end position="651"/>
    </location>
</feature>
<evidence type="ECO:0000256" key="6">
    <source>
        <dbReference type="ARBA" id="ARBA00022679"/>
    </source>
</evidence>
<evidence type="ECO:0000256" key="13">
    <source>
        <dbReference type="SAM" id="MobiDB-lite"/>
    </source>
</evidence>
<dbReference type="PROSITE" id="PS50011">
    <property type="entry name" value="PROTEIN_KINASE_DOM"/>
    <property type="match status" value="1"/>
</dbReference>
<dbReference type="GO" id="GO:0032161">
    <property type="term" value="C:cleavage apparatus septin structure"/>
    <property type="evidence" value="ECO:0007669"/>
    <property type="project" value="UniProtKB-ARBA"/>
</dbReference>
<comment type="similarity">
    <text evidence="2">Belongs to the protein kinase superfamily. CAMK Ser/Thr protein kinase family. NIM1 subfamily.</text>
</comment>
<feature type="compositionally biased region" description="Polar residues" evidence="13">
    <location>
        <begin position="1021"/>
        <end position="1030"/>
    </location>
</feature>
<dbReference type="FunFam" id="1.10.510.10:FF:000394">
    <property type="entry name" value="Serine/threonine-protein kinase HSL1"/>
    <property type="match status" value="1"/>
</dbReference>
<organism evidence="15 16">
    <name type="scientific">Lachancea fermentati</name>
    <name type="common">Zygosaccharomyces fermentati</name>
    <dbReference type="NCBI Taxonomy" id="4955"/>
    <lineage>
        <taxon>Eukaryota</taxon>
        <taxon>Fungi</taxon>
        <taxon>Dikarya</taxon>
        <taxon>Ascomycota</taxon>
        <taxon>Saccharomycotina</taxon>
        <taxon>Saccharomycetes</taxon>
        <taxon>Saccharomycetales</taxon>
        <taxon>Saccharomycetaceae</taxon>
        <taxon>Lachancea</taxon>
    </lineage>
</organism>
<dbReference type="GO" id="GO:0004674">
    <property type="term" value="F:protein serine/threonine kinase activity"/>
    <property type="evidence" value="ECO:0007669"/>
    <property type="project" value="UniProtKB-KW"/>
</dbReference>
<feature type="compositionally biased region" description="Basic and acidic residues" evidence="13">
    <location>
        <begin position="638"/>
        <end position="649"/>
    </location>
</feature>
<feature type="binding site" evidence="12">
    <location>
        <position position="88"/>
    </location>
    <ligand>
        <name>ATP</name>
        <dbReference type="ChEBI" id="CHEBI:30616"/>
    </ligand>
</feature>
<dbReference type="PANTHER" id="PTHR24346">
    <property type="entry name" value="MAP/MICROTUBULE AFFINITY-REGULATING KINASE"/>
    <property type="match status" value="1"/>
</dbReference>
<dbReference type="AlphaFoldDB" id="A0A1G4MF45"/>
<dbReference type="PANTHER" id="PTHR24346:SF110">
    <property type="entry name" value="NON-SPECIFIC SERINE_THREONINE PROTEIN KINASE"/>
    <property type="match status" value="1"/>
</dbReference>
<comment type="catalytic activity">
    <reaction evidence="10">
        <text>L-threonyl-[protein] + ATP = O-phospho-L-threonyl-[protein] + ADP + H(+)</text>
        <dbReference type="Rhea" id="RHEA:46608"/>
        <dbReference type="Rhea" id="RHEA-COMP:11060"/>
        <dbReference type="Rhea" id="RHEA-COMP:11605"/>
        <dbReference type="ChEBI" id="CHEBI:15378"/>
        <dbReference type="ChEBI" id="CHEBI:30013"/>
        <dbReference type="ChEBI" id="CHEBI:30616"/>
        <dbReference type="ChEBI" id="CHEBI:61977"/>
        <dbReference type="ChEBI" id="CHEBI:456216"/>
        <dbReference type="EC" id="2.7.11.1"/>
    </reaction>
</comment>
<dbReference type="CDD" id="cd14081">
    <property type="entry name" value="STKc_BRSK1_2"/>
    <property type="match status" value="1"/>
</dbReference>
<protein>
    <recommendedName>
        <fullName evidence="3">non-specific serine/threonine protein kinase</fullName>
        <ecNumber evidence="3">2.7.11.1</ecNumber>
    </recommendedName>
</protein>
<accession>A0A1G4MF45</accession>
<feature type="compositionally biased region" description="Low complexity" evidence="13">
    <location>
        <begin position="1075"/>
        <end position="1089"/>
    </location>
</feature>
<keyword evidence="5" id="KW-0597">Phosphoprotein</keyword>
<evidence type="ECO:0000256" key="1">
    <source>
        <dbReference type="ARBA" id="ARBA00004266"/>
    </source>
</evidence>
<dbReference type="PROSITE" id="PS00107">
    <property type="entry name" value="PROTEIN_KINASE_ATP"/>
    <property type="match status" value="1"/>
</dbReference>
<evidence type="ECO:0000313" key="16">
    <source>
        <dbReference type="Proteomes" id="UP000190831"/>
    </source>
</evidence>
<sequence length="1245" mass="138278">MSMAMQAAIAATAQPSDHLDRVVQSVTDATKRLSQISTSTTNTTTKSSKRRSRDTIGPWKLGKTLGKGSSGRVRLAKNMETGKLAAIKIVPKTKSSSRPNSLPYGIEREIIIMKLISHPNVMGLYEVWENKLELFLVLEYVDGGELFDYLVSRGRLPEREAIHYFKQIIEGVAYCHSFNICHRDLKPENLLLDKKNRRIKIADFGMAALQTSNKLLETSCGSPHYASPEIVMGKTYNGGPSDIWSCGIVLFALLTGHLPFNDDNVKRLLLKVQSGRYQLPSNMSAEARDLISKILIVDPSKRISIQGILSHPLITKYDTKRSKSNSNLHLLNNSAAQIVTLESKQDVDPTILQNLQILWHGAPKEFIIRRLLQPDFTEEKMFYSLLLAYQQRQSNQNQKQKEPSVNAPKVIQKSQFSVPSIRSQYSPKKEHVASSSRVFKSNSNRFIHSASKRSLHSSTSKRSLRSSASKKSLRVSPEKSLISKSSNTPTMHPPQPAEPLESSKRSLYSLKSISKRSVNLKDYLNDESSSIPPLPTQSEFEMLCEQILFGGGLSGIKEEGPEENEISNDFNYNTSQDDSNDSRIETQTSVDTITAPVVNKTQSHSPGKAPEPDTYPLPRRPVEKTADQKQRIVSAPTSKEKPISLDPRRNVSQPNSIEMLLAKYSLRTHLRSKSNLKKLRNSGDWSIEKDFDFGSSENAVQPVAESTMEANTSTALNHGLLTSVLAQSSTIESTSSHASRQESSSFEPLLSLPSSTLNSSMTFKNLSQFLSENAVQPRRTASVAHSTDPKSETLTLAPVRKQSKKQTLAPRTSLNVPASRKPSQVSTDARSENRSEYFSDMSFALEIPTHTFTAQAVQISNGSSLEQLEIPKHVETMHAEPVEEEINIFEDAPGDTASVATSSSGVDSQLQAHRKATSIDTLNTTNLLTTSPTDVRVSLYANNIASSIGLPRETTEEIISKFKLSPEKGMQMPQKRFSYQQGKIPLSQSMISLFKDLDDEQDEIENNSTKPGGTQHGLDNFQETTTNEEPTQGEPRAAENKKPELEGKKRVTMLFDDDTENVFKASPIKRPPAPATTATPKVSTSKASAPAPFRKSKLTTVVECEHSPPPKPQRAPVQMAKPVSTGGNWFTKLMRTLAPRSNRGPALTRDHVTSLPFEEAHLVVLREFGNNAVDYELKRLDKRGTHSRAEYACQFVQGRFRFKIRIEGDTRSANIHVKKRGGNVDADAFQRFNNDIAKVLRKAQC</sequence>
<evidence type="ECO:0000256" key="8">
    <source>
        <dbReference type="ARBA" id="ARBA00022777"/>
    </source>
</evidence>
<keyword evidence="9 12" id="KW-0067">ATP-binding</keyword>
<dbReference type="PROSITE" id="PS00108">
    <property type="entry name" value="PROTEIN_KINASE_ST"/>
    <property type="match status" value="1"/>
</dbReference>
<dbReference type="EC" id="2.7.11.1" evidence="3"/>
<feature type="region of interest" description="Disordered" evidence="13">
    <location>
        <begin position="1104"/>
        <end position="1123"/>
    </location>
</feature>
<dbReference type="InterPro" id="IPR000719">
    <property type="entry name" value="Prot_kinase_dom"/>
</dbReference>
<feature type="compositionally biased region" description="Low complexity" evidence="13">
    <location>
        <begin position="1"/>
        <end position="14"/>
    </location>
</feature>
<dbReference type="GO" id="GO:0000399">
    <property type="term" value="C:cellular bud neck septin structure"/>
    <property type="evidence" value="ECO:0007669"/>
    <property type="project" value="UniProtKB-ARBA"/>
</dbReference>
<reference evidence="16" key="1">
    <citation type="submission" date="2016-03" db="EMBL/GenBank/DDBJ databases">
        <authorList>
            <person name="Devillers H."/>
        </authorList>
    </citation>
    <scope>NUCLEOTIDE SEQUENCE [LARGE SCALE GENOMIC DNA]</scope>
</reference>
<dbReference type="Gene3D" id="1.10.510.10">
    <property type="entry name" value="Transferase(Phosphotransferase) domain 1"/>
    <property type="match status" value="1"/>
</dbReference>